<dbReference type="Pfam" id="PF13539">
    <property type="entry name" value="Peptidase_M15_4"/>
    <property type="match status" value="1"/>
</dbReference>
<dbReference type="SUPFAM" id="SSF55166">
    <property type="entry name" value="Hedgehog/DD-peptidase"/>
    <property type="match status" value="1"/>
</dbReference>
<keyword evidence="3" id="KW-1185">Reference proteome</keyword>
<protein>
    <submittedName>
        <fullName evidence="2">M15 family metallopeptidase</fullName>
    </submittedName>
</protein>
<dbReference type="EMBL" id="JAIWJX010000002">
    <property type="protein sequence ID" value="MCK6255614.1"/>
    <property type="molecule type" value="Genomic_DNA"/>
</dbReference>
<organism evidence="2 3">
    <name type="scientific">Fictibacillus marinisediminis</name>
    <dbReference type="NCBI Taxonomy" id="2878389"/>
    <lineage>
        <taxon>Bacteria</taxon>
        <taxon>Bacillati</taxon>
        <taxon>Bacillota</taxon>
        <taxon>Bacilli</taxon>
        <taxon>Bacillales</taxon>
        <taxon>Fictibacillaceae</taxon>
        <taxon>Fictibacillus</taxon>
    </lineage>
</organism>
<reference evidence="2" key="1">
    <citation type="submission" date="2021-09" db="EMBL/GenBank/DDBJ databases">
        <title>Genome analysis of Fictibacillus sp. KIGAM418 isolated from marine sediment.</title>
        <authorList>
            <person name="Seo M.-J."/>
            <person name="Cho E.-S."/>
            <person name="Hwang C.Y."/>
        </authorList>
    </citation>
    <scope>NUCLEOTIDE SEQUENCE</scope>
    <source>
        <strain evidence="2">KIGAM418</strain>
    </source>
</reference>
<evidence type="ECO:0000313" key="3">
    <source>
        <dbReference type="Proteomes" id="UP001139011"/>
    </source>
</evidence>
<comment type="caution">
    <text evidence="2">The sequence shown here is derived from an EMBL/GenBank/DDBJ whole genome shotgun (WGS) entry which is preliminary data.</text>
</comment>
<evidence type="ECO:0000259" key="1">
    <source>
        <dbReference type="Pfam" id="PF13539"/>
    </source>
</evidence>
<feature type="domain" description="Peptidase M15C" evidence="1">
    <location>
        <begin position="84"/>
        <end position="150"/>
    </location>
</feature>
<dbReference type="InterPro" id="IPR052179">
    <property type="entry name" value="DD-CPase-like"/>
</dbReference>
<name>A0A9X1XCZ9_9BACL</name>
<dbReference type="GO" id="GO:0008233">
    <property type="term" value="F:peptidase activity"/>
    <property type="evidence" value="ECO:0007669"/>
    <property type="project" value="InterPro"/>
</dbReference>
<dbReference type="Proteomes" id="UP001139011">
    <property type="component" value="Unassembled WGS sequence"/>
</dbReference>
<dbReference type="InterPro" id="IPR009045">
    <property type="entry name" value="Zn_M74/Hedgehog-like"/>
</dbReference>
<proteinExistence type="predicted"/>
<dbReference type="PANTHER" id="PTHR34385">
    <property type="entry name" value="D-ALANYL-D-ALANINE CARBOXYPEPTIDASE"/>
    <property type="match status" value="1"/>
</dbReference>
<dbReference type="AlphaFoldDB" id="A0A9X1XCZ9"/>
<gene>
    <name evidence="2" type="ORF">LCY76_03115</name>
</gene>
<evidence type="ECO:0000313" key="2">
    <source>
        <dbReference type="EMBL" id="MCK6255614.1"/>
    </source>
</evidence>
<accession>A0A9X1XCZ9</accession>
<dbReference type="InterPro" id="IPR039561">
    <property type="entry name" value="Peptidase_M15C"/>
</dbReference>
<dbReference type="PANTHER" id="PTHR34385:SF1">
    <property type="entry name" value="PEPTIDOGLYCAN L-ALANYL-D-GLUTAMATE ENDOPEPTIDASE CWLK"/>
    <property type="match status" value="1"/>
</dbReference>
<dbReference type="CDD" id="cd14845">
    <property type="entry name" value="L-Ala-D-Glu_peptidase_like"/>
    <property type="match status" value="1"/>
</dbReference>
<dbReference type="Gene3D" id="3.30.1380.10">
    <property type="match status" value="1"/>
</dbReference>
<sequence>MIFVVILGLLFYLYIDREKAKREVPLPAKLHPAVEENKEKLIQRAKEKGISIVITDGFRSIKKQDELYEKGRTKEGDIVTTVKGGESYHNYGLAIDFALQTKEGDVVWDTERDSNRNNKPDWMEVVSIAKTLGFTWGGDWEFKDYPHLQMDFGLSMRDLKNGERPPKQG</sequence>